<feature type="chain" id="PRO_5007391207" evidence="2">
    <location>
        <begin position="19"/>
        <end position="158"/>
    </location>
</feature>
<dbReference type="EMBL" id="HACG01026721">
    <property type="protein sequence ID" value="CEK73586.1"/>
    <property type="molecule type" value="Transcribed_RNA"/>
</dbReference>
<dbReference type="AlphaFoldDB" id="A0A0B7A0U9"/>
<gene>
    <name evidence="3" type="primary">ORF87355</name>
    <name evidence="4" type="synonym">ORF87357</name>
</gene>
<proteinExistence type="predicted"/>
<protein>
    <submittedName>
        <fullName evidence="3">Uncharacterized protein</fullName>
    </submittedName>
</protein>
<dbReference type="EMBL" id="HACG01026720">
    <property type="protein sequence ID" value="CEK73585.1"/>
    <property type="molecule type" value="Transcribed_RNA"/>
</dbReference>
<organism evidence="3">
    <name type="scientific">Arion vulgaris</name>
    <dbReference type="NCBI Taxonomy" id="1028688"/>
    <lineage>
        <taxon>Eukaryota</taxon>
        <taxon>Metazoa</taxon>
        <taxon>Spiralia</taxon>
        <taxon>Lophotrochozoa</taxon>
        <taxon>Mollusca</taxon>
        <taxon>Gastropoda</taxon>
        <taxon>Heterobranchia</taxon>
        <taxon>Euthyneura</taxon>
        <taxon>Panpulmonata</taxon>
        <taxon>Eupulmonata</taxon>
        <taxon>Stylommatophora</taxon>
        <taxon>Helicina</taxon>
        <taxon>Arionoidea</taxon>
        <taxon>Arionidae</taxon>
        <taxon>Arion</taxon>
    </lineage>
</organism>
<accession>A0A0B7A0U9</accession>
<reference evidence="3" key="1">
    <citation type="submission" date="2014-12" db="EMBL/GenBank/DDBJ databases">
        <title>Insight into the proteome of Arion vulgaris.</title>
        <authorList>
            <person name="Aradska J."/>
            <person name="Bulat T."/>
            <person name="Smidak R."/>
            <person name="Sarate P."/>
            <person name="Gangsoo J."/>
            <person name="Sialana F."/>
            <person name="Bilban M."/>
            <person name="Lubec G."/>
        </authorList>
    </citation>
    <scope>NUCLEOTIDE SEQUENCE</scope>
    <source>
        <tissue evidence="3">Skin</tissue>
    </source>
</reference>
<keyword evidence="2" id="KW-0732">Signal</keyword>
<evidence type="ECO:0000313" key="4">
    <source>
        <dbReference type="EMBL" id="CEK73586.1"/>
    </source>
</evidence>
<evidence type="ECO:0000256" key="2">
    <source>
        <dbReference type="SAM" id="SignalP"/>
    </source>
</evidence>
<feature type="region of interest" description="Disordered" evidence="1">
    <location>
        <begin position="58"/>
        <end position="82"/>
    </location>
</feature>
<feature type="signal peptide" evidence="2">
    <location>
        <begin position="1"/>
        <end position="18"/>
    </location>
</feature>
<sequence length="158" mass="16366">MASLCFLLALVAVMFCSANSNSLEMDKRLLGGLLGPTKKKPAAEKEAPSLDLLLPVANKKPAKGGTSKLPVLPTTEEEDEEPVGGLFEDILGGEDGLLGLFNNEDLAELLEGGLLQTILDDGLLEFVLSDLVSKLTDTVGAAIKTTADTVGAAIKGTA</sequence>
<evidence type="ECO:0000313" key="3">
    <source>
        <dbReference type="EMBL" id="CEK73585.1"/>
    </source>
</evidence>
<evidence type="ECO:0000256" key="1">
    <source>
        <dbReference type="SAM" id="MobiDB-lite"/>
    </source>
</evidence>
<name>A0A0B7A0U9_9EUPU</name>